<name>A0A259TZX1_9BACT</name>
<evidence type="ECO:0000259" key="4">
    <source>
        <dbReference type="PROSITE" id="PS50043"/>
    </source>
</evidence>
<proteinExistence type="predicted"/>
<gene>
    <name evidence="6" type="ORF">BSZ36_10235</name>
</gene>
<keyword evidence="2" id="KW-0238">DNA-binding</keyword>
<dbReference type="Pfam" id="PF00196">
    <property type="entry name" value="GerE"/>
    <property type="match status" value="1"/>
</dbReference>
<dbReference type="PANTHER" id="PTHR43214:SF43">
    <property type="entry name" value="TWO-COMPONENT RESPONSE REGULATOR"/>
    <property type="match status" value="1"/>
</dbReference>
<evidence type="ECO:0008006" key="8">
    <source>
        <dbReference type="Google" id="ProtNLM"/>
    </source>
</evidence>
<dbReference type="PRINTS" id="PR00038">
    <property type="entry name" value="HTHLUXR"/>
</dbReference>
<dbReference type="InterPro" id="IPR000792">
    <property type="entry name" value="Tscrpt_reg_LuxR_C"/>
</dbReference>
<evidence type="ECO:0000256" key="2">
    <source>
        <dbReference type="ARBA" id="ARBA00023125"/>
    </source>
</evidence>
<protein>
    <recommendedName>
        <fullName evidence="8">DNA-binding response regulator</fullName>
    </recommendedName>
</protein>
<dbReference type="EMBL" id="MQWB01000001">
    <property type="protein sequence ID" value="OZC03325.1"/>
    <property type="molecule type" value="Genomic_DNA"/>
</dbReference>
<dbReference type="FunCoup" id="A0A259TZX1">
    <property type="interactions" value="47"/>
</dbReference>
<dbReference type="CDD" id="cd06170">
    <property type="entry name" value="LuxR_C_like"/>
    <property type="match status" value="1"/>
</dbReference>
<comment type="caution">
    <text evidence="6">The sequence shown here is derived from an EMBL/GenBank/DDBJ whole genome shotgun (WGS) entry which is preliminary data.</text>
</comment>
<dbReference type="GO" id="GO:0000160">
    <property type="term" value="P:phosphorelay signal transduction system"/>
    <property type="evidence" value="ECO:0007669"/>
    <property type="project" value="InterPro"/>
</dbReference>
<feature type="domain" description="HTH luxR-type" evidence="4">
    <location>
        <begin position="144"/>
        <end position="213"/>
    </location>
</feature>
<dbReference type="OrthoDB" id="9797341at2"/>
<dbReference type="SMART" id="SM00421">
    <property type="entry name" value="HTH_LUXR"/>
    <property type="match status" value="1"/>
</dbReference>
<reference evidence="6 7" key="1">
    <citation type="submission" date="2016-11" db="EMBL/GenBank/DDBJ databases">
        <title>Study of marine rhodopsin-containing bacteria.</title>
        <authorList>
            <person name="Yoshizawa S."/>
            <person name="Kumagai Y."/>
            <person name="Kogure K."/>
        </authorList>
    </citation>
    <scope>NUCLEOTIDE SEQUENCE [LARGE SCALE GENOMIC DNA]</scope>
    <source>
        <strain evidence="6 7">SG-29</strain>
    </source>
</reference>
<dbReference type="InterPro" id="IPR001789">
    <property type="entry name" value="Sig_transdc_resp-reg_receiver"/>
</dbReference>
<evidence type="ECO:0000256" key="1">
    <source>
        <dbReference type="ARBA" id="ARBA00022553"/>
    </source>
</evidence>
<sequence length="221" mass="24163">MPSLIYLVDDHPIMRDGIKLLLQREEDMQLCGEAVNAAEALQALNSGVEPDLLVVDLSLPGISGLDLIKQVRSLYPDLLILTLSAHDESVYAERVIRAGAQGYVAKHASSNEIIAAMRKVLGGGIALSQKMHQHLVRDHFKTPKPSPVERLSDREFEVFEHIGHGKSTADIASMMCISPKTVESHRQNIKKKINVDTSNQLVQQAAVWVATQGVPPPAPQA</sequence>
<dbReference type="RefSeq" id="WP_094548558.1">
    <property type="nucleotide sequence ID" value="NZ_MQWB01000001.1"/>
</dbReference>
<evidence type="ECO:0000256" key="3">
    <source>
        <dbReference type="PROSITE-ProRule" id="PRU00169"/>
    </source>
</evidence>
<dbReference type="InterPro" id="IPR058245">
    <property type="entry name" value="NreC/VraR/RcsB-like_REC"/>
</dbReference>
<dbReference type="GO" id="GO:0003677">
    <property type="term" value="F:DNA binding"/>
    <property type="evidence" value="ECO:0007669"/>
    <property type="project" value="UniProtKB-KW"/>
</dbReference>
<feature type="modified residue" description="4-aspartylphosphate" evidence="3">
    <location>
        <position position="56"/>
    </location>
</feature>
<keyword evidence="7" id="KW-1185">Reference proteome</keyword>
<evidence type="ECO:0000259" key="5">
    <source>
        <dbReference type="PROSITE" id="PS50110"/>
    </source>
</evidence>
<dbReference type="PROSITE" id="PS50110">
    <property type="entry name" value="RESPONSE_REGULATORY"/>
    <property type="match status" value="1"/>
</dbReference>
<dbReference type="SUPFAM" id="SSF52172">
    <property type="entry name" value="CheY-like"/>
    <property type="match status" value="1"/>
</dbReference>
<accession>A0A259TZX1</accession>
<dbReference type="PANTHER" id="PTHR43214">
    <property type="entry name" value="TWO-COMPONENT RESPONSE REGULATOR"/>
    <property type="match status" value="1"/>
</dbReference>
<dbReference type="Proteomes" id="UP000216446">
    <property type="component" value="Unassembled WGS sequence"/>
</dbReference>
<dbReference type="CDD" id="cd17535">
    <property type="entry name" value="REC_NarL-like"/>
    <property type="match status" value="1"/>
</dbReference>
<organism evidence="6 7">
    <name type="scientific">Rubricoccus marinus</name>
    <dbReference type="NCBI Taxonomy" id="716817"/>
    <lineage>
        <taxon>Bacteria</taxon>
        <taxon>Pseudomonadati</taxon>
        <taxon>Rhodothermota</taxon>
        <taxon>Rhodothermia</taxon>
        <taxon>Rhodothermales</taxon>
        <taxon>Rubricoccaceae</taxon>
        <taxon>Rubricoccus</taxon>
    </lineage>
</organism>
<dbReference type="SMART" id="SM00448">
    <property type="entry name" value="REC"/>
    <property type="match status" value="1"/>
</dbReference>
<dbReference type="SUPFAM" id="SSF46894">
    <property type="entry name" value="C-terminal effector domain of the bipartite response regulators"/>
    <property type="match status" value="1"/>
</dbReference>
<keyword evidence="1 3" id="KW-0597">Phosphoprotein</keyword>
<dbReference type="InterPro" id="IPR016032">
    <property type="entry name" value="Sig_transdc_resp-reg_C-effctor"/>
</dbReference>
<evidence type="ECO:0000313" key="7">
    <source>
        <dbReference type="Proteomes" id="UP000216446"/>
    </source>
</evidence>
<evidence type="ECO:0000313" key="6">
    <source>
        <dbReference type="EMBL" id="OZC03325.1"/>
    </source>
</evidence>
<feature type="domain" description="Response regulatory" evidence="5">
    <location>
        <begin position="4"/>
        <end position="121"/>
    </location>
</feature>
<dbReference type="InParanoid" id="A0A259TZX1"/>
<dbReference type="Gene3D" id="3.40.50.2300">
    <property type="match status" value="1"/>
</dbReference>
<dbReference type="PROSITE" id="PS50043">
    <property type="entry name" value="HTH_LUXR_2"/>
    <property type="match status" value="1"/>
</dbReference>
<dbReference type="PROSITE" id="PS00622">
    <property type="entry name" value="HTH_LUXR_1"/>
    <property type="match status" value="1"/>
</dbReference>
<dbReference type="GO" id="GO:0006355">
    <property type="term" value="P:regulation of DNA-templated transcription"/>
    <property type="evidence" value="ECO:0007669"/>
    <property type="project" value="InterPro"/>
</dbReference>
<dbReference type="InterPro" id="IPR011006">
    <property type="entry name" value="CheY-like_superfamily"/>
</dbReference>
<dbReference type="AlphaFoldDB" id="A0A259TZX1"/>
<dbReference type="InterPro" id="IPR039420">
    <property type="entry name" value="WalR-like"/>
</dbReference>
<dbReference type="Pfam" id="PF00072">
    <property type="entry name" value="Response_reg"/>
    <property type="match status" value="1"/>
</dbReference>